<feature type="repeat" description="WD" evidence="3">
    <location>
        <begin position="945"/>
        <end position="985"/>
    </location>
</feature>
<dbReference type="Gene3D" id="2.130.10.10">
    <property type="entry name" value="YVTN repeat-like/Quinoprotein amine dehydrogenase"/>
    <property type="match status" value="1"/>
</dbReference>
<evidence type="ECO:0000256" key="1">
    <source>
        <dbReference type="ARBA" id="ARBA00022574"/>
    </source>
</evidence>
<dbReference type="InterPro" id="IPR015943">
    <property type="entry name" value="WD40/YVTN_repeat-like_dom_sf"/>
</dbReference>
<dbReference type="InterPro" id="IPR019775">
    <property type="entry name" value="WD40_repeat_CS"/>
</dbReference>
<name>A0A9E7JEV8_9LILI</name>
<keyword evidence="5" id="KW-1185">Reference proteome</keyword>
<dbReference type="InterPro" id="IPR036322">
    <property type="entry name" value="WD40_repeat_dom_sf"/>
</dbReference>
<dbReference type="OrthoDB" id="273771at2759"/>
<dbReference type="InterPro" id="IPR020472">
    <property type="entry name" value="WD40_PAC1"/>
</dbReference>
<dbReference type="InterPro" id="IPR044630">
    <property type="entry name" value="SPA1/2/3/4"/>
</dbReference>
<dbReference type="SMART" id="SM00320">
    <property type="entry name" value="WD40"/>
    <property type="match status" value="7"/>
</dbReference>
<accession>A0A9E7JEV8</accession>
<keyword evidence="1 3" id="KW-0853">WD repeat</keyword>
<dbReference type="SUPFAM" id="SSF56112">
    <property type="entry name" value="Protein kinase-like (PK-like)"/>
    <property type="match status" value="1"/>
</dbReference>
<evidence type="ECO:0000313" key="5">
    <source>
        <dbReference type="Proteomes" id="UP001055439"/>
    </source>
</evidence>
<feature type="repeat" description="WD" evidence="3">
    <location>
        <begin position="859"/>
        <end position="901"/>
    </location>
</feature>
<evidence type="ECO:0000313" key="4">
    <source>
        <dbReference type="EMBL" id="URD78555.1"/>
    </source>
</evidence>
<gene>
    <name evidence="4" type="ORF">MUK42_02436</name>
</gene>
<dbReference type="PRINTS" id="PR00320">
    <property type="entry name" value="GPROTEINBRPT"/>
</dbReference>
<dbReference type="GO" id="GO:0009640">
    <property type="term" value="P:photomorphogenesis"/>
    <property type="evidence" value="ECO:0007669"/>
    <property type="project" value="InterPro"/>
</dbReference>
<dbReference type="Pfam" id="PF00400">
    <property type="entry name" value="WD40"/>
    <property type="match status" value="2"/>
</dbReference>
<dbReference type="SUPFAM" id="SSF50978">
    <property type="entry name" value="WD40 repeat-like"/>
    <property type="match status" value="1"/>
</dbReference>
<dbReference type="Proteomes" id="UP001055439">
    <property type="component" value="Chromosome 10"/>
</dbReference>
<evidence type="ECO:0000256" key="2">
    <source>
        <dbReference type="ARBA" id="ARBA00022737"/>
    </source>
</evidence>
<dbReference type="PROSITE" id="PS50294">
    <property type="entry name" value="WD_REPEATS_REGION"/>
    <property type="match status" value="1"/>
</dbReference>
<dbReference type="PANTHER" id="PTHR44218:SF6">
    <property type="entry name" value="PROTEIN SUPPRESSOR OF PHYA-105 1"/>
    <property type="match status" value="1"/>
</dbReference>
<dbReference type="PROSITE" id="PS50082">
    <property type="entry name" value="WD_REPEATS_2"/>
    <property type="match status" value="2"/>
</dbReference>
<sequence length="1246" mass="139318">MEGTTDINYSMDSLEVDPLQFKENEHLSEQTKSYNLLESPPPATIPVINWSEHISRLRSTEFNLESLVGQTVHCDSESLYRYESSYNNPPSNDHGDMVKELTLRNYKSPSLSVVGCYHSEEDFSQEDSKEMLDRTRSLFSENSPTFTKQVDAGNSFLPQVSIQTPPLSRQFGQNFSELSGLSDKYIVSDNHTFIDYTGAAQDCNLHDSGFELFSVMNALKGKGIAARCQDDVNFQTCADQNDQLTAQTAPVGFQRSGIKSYCLSPLATISESLLGIHEEGIRLRSCLKPQSKLNKVERLHMFKLIVDLVSSLHSQGFFLKHLWPSHFVMLQSKQVKYVGPLIPQGQMEPLECKTEPDMDHLNLKNSLKRRWNLVDGREFNETLLTKHQKMCEQFMSPSHTCVLKGEVGKEFDPQNFDIENSICEVSGRLQAGGASKSHNFPVILEFSSGGHYAVSDVLKLEERWYASPEELNEGSCSFSSNIYSLGVLLFELFCHFESQKAHCVAMSNLHHRILPPSFLSEHPKEAGICLWMLHPDPSSRPKIRTMFKKQLFDKAFSNVDDSDILLCDIFRKDREASIMEQLSTSVDCELSKADLLLHFLLALKEKKDKQTAKLMEDLGCVKADLEEINSRHFSTEHVHKDRFLQTNSADTLGAYTCKEPLHMNLRSGLSTMSTDGIISTMKNFSLLETAYFSMSSKSEHPDISSIVRQDIDVLRLKNQFCSAENDASLSYMVKEPSDQRGSFFEGLRKYARYKRFEVHGSLRYTNILNSANVICSLSFDQNEEYFAAAGASKKIKVFEFGALLNSTVDIHYPVIEMPSKSKHSCVCWNGYIRNYLASTDYDGVVQLWDASTGQGFHRYFEHQKRAWSVDFSSEAPTKLASGSDDCSVKLWSIHEKNCIKTIKNVANVCCVQFSSHSSHLLGFGSADYRIYCYDLRNTRIPWCTLAGHGKTVSYIKFLDCDTIVSASTDNTLKLWDLKKTTAAGLSTNACSLTMTGHTNEKNFVGLSVCDGYVLCGSETNEVYAYHKTFPMPITSYKFGYVDPITGHEIADDNGQFVSSVCWKRTSNMTLAANSSGCIKLLQMKRHLGGVPPLNPCFKLTGPHPTQIGTLPVFLPPTRIPTFVLTSTTNRTSLLLNPARILAPATSSTATPFAAAANRTTVRFLLPCSNPAIAASPTATSPSSSATDIRAFPSPYSTTILPLGLDARIPTLVTTSRKVPSGLTATRSWVALRDSRRKEGSRGWNQR</sequence>
<evidence type="ECO:0000256" key="3">
    <source>
        <dbReference type="PROSITE-ProRule" id="PRU00221"/>
    </source>
</evidence>
<dbReference type="InterPro" id="IPR001680">
    <property type="entry name" value="WD40_rpt"/>
</dbReference>
<organism evidence="4 5">
    <name type="scientific">Musa troglodytarum</name>
    <name type="common">fe'i banana</name>
    <dbReference type="NCBI Taxonomy" id="320322"/>
    <lineage>
        <taxon>Eukaryota</taxon>
        <taxon>Viridiplantae</taxon>
        <taxon>Streptophyta</taxon>
        <taxon>Embryophyta</taxon>
        <taxon>Tracheophyta</taxon>
        <taxon>Spermatophyta</taxon>
        <taxon>Magnoliopsida</taxon>
        <taxon>Liliopsida</taxon>
        <taxon>Zingiberales</taxon>
        <taxon>Musaceae</taxon>
        <taxon>Musa</taxon>
    </lineage>
</organism>
<dbReference type="PROSITE" id="PS00678">
    <property type="entry name" value="WD_REPEATS_1"/>
    <property type="match status" value="1"/>
</dbReference>
<keyword evidence="2" id="KW-0677">Repeat</keyword>
<dbReference type="Gene3D" id="1.10.510.10">
    <property type="entry name" value="Transferase(Phosphotransferase) domain 1"/>
    <property type="match status" value="1"/>
</dbReference>
<dbReference type="EMBL" id="CP097503">
    <property type="protein sequence ID" value="URD78555.1"/>
    <property type="molecule type" value="Genomic_DNA"/>
</dbReference>
<dbReference type="InterPro" id="IPR011009">
    <property type="entry name" value="Kinase-like_dom_sf"/>
</dbReference>
<dbReference type="PANTHER" id="PTHR44218">
    <property type="entry name" value="PROTEIN SPA1-RELATED 2"/>
    <property type="match status" value="1"/>
</dbReference>
<reference evidence="4" key="1">
    <citation type="submission" date="2022-05" db="EMBL/GenBank/DDBJ databases">
        <title>The Musa troglodytarum L. genome provides insights into the mechanism of non-climacteric behaviour and enrichment of carotenoids.</title>
        <authorList>
            <person name="Wang J."/>
        </authorList>
    </citation>
    <scope>NUCLEOTIDE SEQUENCE</scope>
    <source>
        <tissue evidence="4">Leaf</tissue>
    </source>
</reference>
<protein>
    <submittedName>
        <fullName evidence="4">Protein SUPPRESSOR OF PHYA-105</fullName>
    </submittedName>
</protein>
<dbReference type="AlphaFoldDB" id="A0A9E7JEV8"/>
<proteinExistence type="predicted"/>